<evidence type="ECO:0000256" key="2">
    <source>
        <dbReference type="ARBA" id="ARBA00008914"/>
    </source>
</evidence>
<dbReference type="CDD" id="cd07185">
    <property type="entry name" value="OmpA_C-like"/>
    <property type="match status" value="1"/>
</dbReference>
<evidence type="ECO:0000313" key="10">
    <source>
        <dbReference type="EMBL" id="KRG17350.1"/>
    </source>
</evidence>
<dbReference type="OrthoDB" id="9815217at2"/>
<reference evidence="11" key="2">
    <citation type="journal article" date="2016" name="Genome Announc.">
        <title>Draft Genome Sequences of Two Novel Amoeba-Resistant Intranuclear Bacteria, 'Candidatus Berkiella cookevillensis' and 'Candidatus Berkiella aquae'.</title>
        <authorList>
            <person name="Mehari Y.T."/>
            <person name="Arivett B.A."/>
            <person name="Farone A.L."/>
            <person name="Gunderson J.H."/>
            <person name="Farone M.B."/>
        </authorList>
    </citation>
    <scope>NUCLEOTIDE SEQUENCE</scope>
    <source>
        <strain evidence="11">CC99</strain>
    </source>
</reference>
<evidence type="ECO:0000256" key="7">
    <source>
        <dbReference type="PROSITE-ProRule" id="PRU00473"/>
    </source>
</evidence>
<dbReference type="PANTHER" id="PTHR30329">
    <property type="entry name" value="STATOR ELEMENT OF FLAGELLAR MOTOR COMPLEX"/>
    <property type="match status" value="1"/>
</dbReference>
<dbReference type="AlphaFoldDB" id="A0A0Q9Y9A8"/>
<dbReference type="Proteomes" id="UP000051494">
    <property type="component" value="Unassembled WGS sequence"/>
</dbReference>
<evidence type="ECO:0000256" key="5">
    <source>
        <dbReference type="ARBA" id="ARBA00022989"/>
    </source>
</evidence>
<gene>
    <name evidence="10" type="primary">motB_3</name>
    <name evidence="11" type="ORF">CC99x_002430</name>
    <name evidence="10" type="ORF">CC99x_02420</name>
</gene>
<name>A0A0Q9Y9A8_9GAMM</name>
<dbReference type="PANTHER" id="PTHR30329:SF21">
    <property type="entry name" value="LIPOPROTEIN YIAD-RELATED"/>
    <property type="match status" value="1"/>
</dbReference>
<dbReference type="EMBL" id="LKHV01000018">
    <property type="protein sequence ID" value="KRG17350.1"/>
    <property type="molecule type" value="Genomic_DNA"/>
</dbReference>
<keyword evidence="6 7" id="KW-0472">Membrane</keyword>
<sequence length="356" mass="40069">MISNDIEDVAKLEKPGVPAWVVTFGNLMSLLMCFFVLQLSFSQIETEKFKKIAISMVETFGARQEGGLDALPQEVRAIARGFNPSNEASTLNEVKTEMVAMPNQVELDEAIFEKVKEKKKKEREEKSEQAAIDIAKQLVNEILNGTIEIEPHEQHIVIRILEQDSFFTGENEVRASFMPILNKIRRILEHSDGNISIEVHTDDLPVFTSDFRSNWDLSVVRAASVAHLLLNNPNSTLDKKRVSILGHADSKPLFANDSKAHRASNRRIEIILDQNTTAHVNNMSHELNQEKLTKEFKSVIVPALGPVLEKKVTSIPSAGIKRSIPKNQESMKDSVYIEPAKPIKSQEVDQKFLLHD</sequence>
<evidence type="ECO:0000256" key="6">
    <source>
        <dbReference type="ARBA" id="ARBA00023136"/>
    </source>
</evidence>
<dbReference type="RefSeq" id="WP_057625505.1">
    <property type="nucleotide sequence ID" value="NZ_LKHV02000001.1"/>
</dbReference>
<dbReference type="STRING" id="437022.CC99x_02420"/>
<dbReference type="Pfam" id="PF13677">
    <property type="entry name" value="MotB_plug"/>
    <property type="match status" value="1"/>
</dbReference>
<evidence type="ECO:0000313" key="12">
    <source>
        <dbReference type="Proteomes" id="UP000051494"/>
    </source>
</evidence>
<dbReference type="InterPro" id="IPR050330">
    <property type="entry name" value="Bact_OuterMem_StrucFunc"/>
</dbReference>
<protein>
    <submittedName>
        <fullName evidence="10">Motility protein B</fullName>
    </submittedName>
    <submittedName>
        <fullName evidence="11">OmpA family protein</fullName>
    </submittedName>
</protein>
<reference evidence="11" key="3">
    <citation type="submission" date="2021-06" db="EMBL/GenBank/DDBJ databases">
        <title>Genomic Description and Analysis of Intracellular Bacteria, Candidatus Berkiella cookevillensis and Candidatus Berkiella aquae.</title>
        <authorList>
            <person name="Kidane D.T."/>
            <person name="Mehari Y.T."/>
            <person name="Rice F.C."/>
            <person name="Arivett B.A."/>
            <person name="Farone A.L."/>
            <person name="Berk S.G."/>
            <person name="Farone M.B."/>
        </authorList>
    </citation>
    <scope>NUCLEOTIDE SEQUENCE</scope>
    <source>
        <strain evidence="11">CC99</strain>
    </source>
</reference>
<organism evidence="10">
    <name type="scientific">Candidatus Berkiella cookevillensis</name>
    <dbReference type="NCBI Taxonomy" id="437022"/>
    <lineage>
        <taxon>Bacteria</taxon>
        <taxon>Pseudomonadati</taxon>
        <taxon>Pseudomonadota</taxon>
        <taxon>Gammaproteobacteria</taxon>
        <taxon>Candidatus Berkiellales</taxon>
        <taxon>Candidatus Berkiellaceae</taxon>
        <taxon>Candidatus Berkiella</taxon>
    </lineage>
</organism>
<keyword evidence="5 8" id="KW-1133">Transmembrane helix</keyword>
<keyword evidence="12" id="KW-1185">Reference proteome</keyword>
<dbReference type="InterPro" id="IPR036737">
    <property type="entry name" value="OmpA-like_sf"/>
</dbReference>
<proteinExistence type="inferred from homology"/>
<dbReference type="EMBL" id="LKHV02000001">
    <property type="protein sequence ID" value="MCS5707756.1"/>
    <property type="molecule type" value="Genomic_DNA"/>
</dbReference>
<evidence type="ECO:0000256" key="4">
    <source>
        <dbReference type="ARBA" id="ARBA00022692"/>
    </source>
</evidence>
<keyword evidence="4 8" id="KW-0812">Transmembrane</keyword>
<evidence type="ECO:0000313" key="11">
    <source>
        <dbReference type="EMBL" id="MCS5707756.1"/>
    </source>
</evidence>
<reference evidence="10" key="1">
    <citation type="submission" date="2015-09" db="EMBL/GenBank/DDBJ databases">
        <title>Draft Genome Sequences of Two Novel Amoeba-resistant Intranuclear Bacteria, Candidatus Berkiella cookevillensis and Candidatus Berkiella aquae.</title>
        <authorList>
            <person name="Mehari Y.T."/>
            <person name="Arivett B.A."/>
            <person name="Farone A.L."/>
            <person name="Gunderson J.H."/>
            <person name="Farone M.B."/>
        </authorList>
    </citation>
    <scope>NUCLEOTIDE SEQUENCE [LARGE SCALE GENOMIC DNA]</scope>
    <source>
        <strain evidence="10">CC99</strain>
    </source>
</reference>
<comment type="similarity">
    <text evidence="2">Belongs to the MotB family.</text>
</comment>
<dbReference type="Gene3D" id="3.30.1330.60">
    <property type="entry name" value="OmpA-like domain"/>
    <property type="match status" value="1"/>
</dbReference>
<feature type="transmembrane region" description="Helical" evidence="8">
    <location>
        <begin position="20"/>
        <end position="41"/>
    </location>
</feature>
<feature type="domain" description="OmpA-like" evidence="9">
    <location>
        <begin position="153"/>
        <end position="276"/>
    </location>
</feature>
<evidence type="ECO:0000259" key="9">
    <source>
        <dbReference type="PROSITE" id="PS51123"/>
    </source>
</evidence>
<evidence type="ECO:0000256" key="3">
    <source>
        <dbReference type="ARBA" id="ARBA00022475"/>
    </source>
</evidence>
<evidence type="ECO:0000256" key="8">
    <source>
        <dbReference type="SAM" id="Phobius"/>
    </source>
</evidence>
<accession>A0A0Q9Y9A8</accession>
<dbReference type="PROSITE" id="PS51123">
    <property type="entry name" value="OMPA_2"/>
    <property type="match status" value="1"/>
</dbReference>
<dbReference type="GO" id="GO:0005886">
    <property type="term" value="C:plasma membrane"/>
    <property type="evidence" value="ECO:0007669"/>
    <property type="project" value="UniProtKB-SubCell"/>
</dbReference>
<dbReference type="InterPro" id="IPR025713">
    <property type="entry name" value="MotB-like_N_dom"/>
</dbReference>
<dbReference type="Pfam" id="PF00691">
    <property type="entry name" value="OmpA"/>
    <property type="match status" value="1"/>
</dbReference>
<keyword evidence="3" id="KW-1003">Cell membrane</keyword>
<dbReference type="InterPro" id="IPR006665">
    <property type="entry name" value="OmpA-like"/>
</dbReference>
<dbReference type="SUPFAM" id="SSF103088">
    <property type="entry name" value="OmpA-like"/>
    <property type="match status" value="1"/>
</dbReference>
<comment type="caution">
    <text evidence="10">The sequence shown here is derived from an EMBL/GenBank/DDBJ whole genome shotgun (WGS) entry which is preliminary data.</text>
</comment>
<comment type="subcellular location">
    <subcellularLocation>
        <location evidence="1">Cell membrane</location>
        <topology evidence="1">Single-pass membrane protein</topology>
    </subcellularLocation>
</comment>
<evidence type="ECO:0000256" key="1">
    <source>
        <dbReference type="ARBA" id="ARBA00004162"/>
    </source>
</evidence>